<evidence type="ECO:0000256" key="1">
    <source>
        <dbReference type="ARBA" id="ARBA00004651"/>
    </source>
</evidence>
<organism evidence="10 11">
    <name type="scientific">Lactobacillus amylolyticus DSM 11664</name>
    <dbReference type="NCBI Taxonomy" id="585524"/>
    <lineage>
        <taxon>Bacteria</taxon>
        <taxon>Bacillati</taxon>
        <taxon>Bacillota</taxon>
        <taxon>Bacilli</taxon>
        <taxon>Lactobacillales</taxon>
        <taxon>Lactobacillaceae</taxon>
        <taxon>Lactobacillus</taxon>
    </lineage>
</organism>
<dbReference type="GO" id="GO:0006865">
    <property type="term" value="P:amino acid transport"/>
    <property type="evidence" value="ECO:0007669"/>
    <property type="project" value="UniProtKB-KW"/>
</dbReference>
<keyword evidence="11" id="KW-1185">Reference proteome</keyword>
<evidence type="ECO:0000313" key="11">
    <source>
        <dbReference type="Proteomes" id="UP000004069"/>
    </source>
</evidence>
<keyword evidence="7 9" id="KW-1133">Transmembrane helix</keyword>
<dbReference type="InterPro" id="IPR004685">
    <property type="entry name" value="Brnchd-chn_aa_trnsp_Livcs"/>
</dbReference>
<comment type="caution">
    <text evidence="10">The sequence shown here is derived from an EMBL/GenBank/DDBJ whole genome shotgun (WGS) entry which is preliminary data.</text>
</comment>
<comment type="function">
    <text evidence="9">Component of the transport system for branched-chain amino acids.</text>
</comment>
<dbReference type="AlphaFoldDB" id="D4YT09"/>
<dbReference type="EMBL" id="ADNY01000025">
    <property type="protein sequence ID" value="EFG55708.1"/>
    <property type="molecule type" value="Genomic_DNA"/>
</dbReference>
<keyword evidence="5 9" id="KW-0812">Transmembrane</keyword>
<comment type="subcellular location">
    <subcellularLocation>
        <location evidence="1 9">Cell membrane</location>
        <topology evidence="1 9">Multi-pass membrane protein</topology>
    </subcellularLocation>
</comment>
<dbReference type="GO" id="GO:0005886">
    <property type="term" value="C:plasma membrane"/>
    <property type="evidence" value="ECO:0007669"/>
    <property type="project" value="UniProtKB-SubCell"/>
</dbReference>
<evidence type="ECO:0000256" key="7">
    <source>
        <dbReference type="ARBA" id="ARBA00022989"/>
    </source>
</evidence>
<dbReference type="eggNOG" id="COG1114">
    <property type="taxonomic scope" value="Bacteria"/>
</dbReference>
<sequence length="71" mass="7714">MVISVLFTLVPAIMDMIVNMPAVVSKSSFGLAIAHVRNMLPLANEGLSWFIPMIVGLITGTIVFKIQEKAK</sequence>
<dbReference type="Pfam" id="PF05525">
    <property type="entry name" value="Branch_AA_trans"/>
    <property type="match status" value="1"/>
</dbReference>
<dbReference type="PATRIC" id="fig|585524.9.peg.790"/>
<evidence type="ECO:0000256" key="5">
    <source>
        <dbReference type="ARBA" id="ARBA00022692"/>
    </source>
</evidence>
<keyword evidence="3 9" id="KW-0813">Transport</keyword>
<name>D4YT09_9LACO</name>
<comment type="similarity">
    <text evidence="2 9">Belongs to the branched chain amino acid transporter family.</text>
</comment>
<feature type="transmembrane region" description="Helical" evidence="9">
    <location>
        <begin position="49"/>
        <end position="66"/>
    </location>
</feature>
<evidence type="ECO:0000256" key="3">
    <source>
        <dbReference type="ARBA" id="ARBA00022448"/>
    </source>
</evidence>
<keyword evidence="6 9" id="KW-0029">Amino-acid transport</keyword>
<protein>
    <recommendedName>
        <fullName evidence="9">Branched-chain amino acid transport system carrier protein</fullName>
    </recommendedName>
</protein>
<reference evidence="10 11" key="1">
    <citation type="submission" date="2010-04" db="EMBL/GenBank/DDBJ databases">
        <authorList>
            <person name="Muzny D."/>
            <person name="Qin X."/>
            <person name="Deng J."/>
            <person name="Jiang H."/>
            <person name="Liu Y."/>
            <person name="Qu J."/>
            <person name="Song X.-Z."/>
            <person name="Zhang L."/>
            <person name="Thornton R."/>
            <person name="Coyle M."/>
            <person name="Francisco L."/>
            <person name="Jackson L."/>
            <person name="Javaid M."/>
            <person name="Korchina V."/>
            <person name="Kovar C."/>
            <person name="Mata R."/>
            <person name="Mathew T."/>
            <person name="Ngo R."/>
            <person name="Nguyen L."/>
            <person name="Nguyen N."/>
            <person name="Okwuonu G."/>
            <person name="Ongeri F."/>
            <person name="Pham C."/>
            <person name="Simmons D."/>
            <person name="Wilczek-Boney K."/>
            <person name="Hale W."/>
            <person name="Jakkamsetti A."/>
            <person name="Pham P."/>
            <person name="Ruth R."/>
            <person name="San Lucas F."/>
            <person name="Warren J."/>
            <person name="Zhang J."/>
            <person name="Zhao Z."/>
            <person name="Zhou C."/>
            <person name="Zhu D."/>
            <person name="Lee S."/>
            <person name="Bess C."/>
            <person name="Blankenburg K."/>
            <person name="Forbes L."/>
            <person name="Fu Q."/>
            <person name="Gubbala S."/>
            <person name="Hirani K."/>
            <person name="Jayaseelan J.C."/>
            <person name="Lara F."/>
            <person name="Munidasa M."/>
            <person name="Palculict T."/>
            <person name="Patil S."/>
            <person name="Pu L.-L."/>
            <person name="Saada N."/>
            <person name="Tang L."/>
            <person name="Weissenberger G."/>
            <person name="Zhu Y."/>
            <person name="Hemphill L."/>
            <person name="Shang Y."/>
            <person name="Youmans B."/>
            <person name="Ayvaz T."/>
            <person name="Ross M."/>
            <person name="Santibanez J."/>
            <person name="Aqrawi P."/>
            <person name="Gross S."/>
            <person name="Joshi V."/>
            <person name="Fowler G."/>
            <person name="Nazareth L."/>
            <person name="Reid J."/>
            <person name="Worley K."/>
            <person name="Petrosino J."/>
            <person name="Highlander S."/>
            <person name="Gibbs R."/>
        </authorList>
    </citation>
    <scope>NUCLEOTIDE SEQUENCE [LARGE SCALE GENOMIC DNA]</scope>
    <source>
        <strain evidence="10 11">DSM 11664</strain>
    </source>
</reference>
<evidence type="ECO:0000256" key="6">
    <source>
        <dbReference type="ARBA" id="ARBA00022970"/>
    </source>
</evidence>
<dbReference type="Proteomes" id="UP000004069">
    <property type="component" value="Unassembled WGS sequence"/>
</dbReference>
<proteinExistence type="inferred from homology"/>
<evidence type="ECO:0000256" key="4">
    <source>
        <dbReference type="ARBA" id="ARBA00022475"/>
    </source>
</evidence>
<evidence type="ECO:0000313" key="10">
    <source>
        <dbReference type="EMBL" id="EFG55708.1"/>
    </source>
</evidence>
<evidence type="ECO:0000256" key="2">
    <source>
        <dbReference type="ARBA" id="ARBA00008540"/>
    </source>
</evidence>
<keyword evidence="8 9" id="KW-0472">Membrane</keyword>
<keyword evidence="4" id="KW-1003">Cell membrane</keyword>
<accession>D4YT09</accession>
<comment type="caution">
    <text evidence="9">Lacks conserved residue(s) required for the propagation of feature annotation.</text>
</comment>
<evidence type="ECO:0000256" key="9">
    <source>
        <dbReference type="RuleBase" id="RU362122"/>
    </source>
</evidence>
<dbReference type="GO" id="GO:0015658">
    <property type="term" value="F:branched-chain amino acid transmembrane transporter activity"/>
    <property type="evidence" value="ECO:0007669"/>
    <property type="project" value="UniProtKB-UniRule"/>
</dbReference>
<evidence type="ECO:0000256" key="8">
    <source>
        <dbReference type="ARBA" id="ARBA00023136"/>
    </source>
</evidence>
<gene>
    <name evidence="10" type="ORF">HMPREF0493_0670</name>
</gene>